<evidence type="ECO:0000256" key="14">
    <source>
        <dbReference type="ARBA" id="ARBA00023098"/>
    </source>
</evidence>
<dbReference type="EC" id="2.7.7.41" evidence="6 18"/>
<feature type="transmembrane region" description="Helical" evidence="19">
    <location>
        <begin position="170"/>
        <end position="191"/>
    </location>
</feature>
<dbReference type="InterPro" id="IPR000374">
    <property type="entry name" value="PC_trans"/>
</dbReference>
<dbReference type="GO" id="GO:0004605">
    <property type="term" value="F:phosphatidate cytidylyltransferase activity"/>
    <property type="evidence" value="ECO:0007669"/>
    <property type="project" value="UniProtKB-EC"/>
</dbReference>
<keyword evidence="13 19" id="KW-1133">Transmembrane helix</keyword>
<reference evidence="20" key="1">
    <citation type="submission" date="2020-10" db="EMBL/GenBank/DDBJ databases">
        <authorList>
            <person name="Gilroy R."/>
        </authorList>
    </citation>
    <scope>NUCLEOTIDE SEQUENCE</scope>
    <source>
        <strain evidence="20">ChiW16-3235</strain>
    </source>
</reference>
<evidence type="ECO:0000256" key="6">
    <source>
        <dbReference type="ARBA" id="ARBA00012487"/>
    </source>
</evidence>
<evidence type="ECO:0000256" key="13">
    <source>
        <dbReference type="ARBA" id="ARBA00022989"/>
    </source>
</evidence>
<dbReference type="PROSITE" id="PS01315">
    <property type="entry name" value="CDS"/>
    <property type="match status" value="1"/>
</dbReference>
<feature type="transmembrane region" description="Helical" evidence="19">
    <location>
        <begin position="20"/>
        <end position="38"/>
    </location>
</feature>
<dbReference type="PANTHER" id="PTHR46382">
    <property type="entry name" value="PHOSPHATIDATE CYTIDYLYLTRANSFERASE"/>
    <property type="match status" value="1"/>
</dbReference>
<dbReference type="GO" id="GO:0005886">
    <property type="term" value="C:plasma membrane"/>
    <property type="evidence" value="ECO:0007669"/>
    <property type="project" value="UniProtKB-SubCell"/>
</dbReference>
<keyword evidence="14" id="KW-0443">Lipid metabolism</keyword>
<gene>
    <name evidence="20" type="ORF">IAB94_02255</name>
</gene>
<keyword evidence="12 18" id="KW-0548">Nucleotidyltransferase</keyword>
<evidence type="ECO:0000256" key="15">
    <source>
        <dbReference type="ARBA" id="ARBA00023136"/>
    </source>
</evidence>
<proteinExistence type="inferred from homology"/>
<evidence type="ECO:0000256" key="2">
    <source>
        <dbReference type="ARBA" id="ARBA00004651"/>
    </source>
</evidence>
<dbReference type="Pfam" id="PF01148">
    <property type="entry name" value="CTP_transf_1"/>
    <property type="match status" value="1"/>
</dbReference>
<evidence type="ECO:0000313" key="21">
    <source>
        <dbReference type="Proteomes" id="UP000823913"/>
    </source>
</evidence>
<dbReference type="AlphaFoldDB" id="A0A9D1E697"/>
<name>A0A9D1E697_9FIRM</name>
<feature type="transmembrane region" description="Helical" evidence="19">
    <location>
        <begin position="45"/>
        <end position="64"/>
    </location>
</feature>
<evidence type="ECO:0000256" key="11">
    <source>
        <dbReference type="ARBA" id="ARBA00022692"/>
    </source>
</evidence>
<sequence>MEQENNVQMNAEPPKENMKARTITAVGYVLVLVGLIALKACVPNGLGAIGFDLLFWAISLIGAFEFMRAMGCVSRAQWWCTMVTCALIIPTFVITKMVKTAEGDPQAWLPPLLVLMTVSSLGAMVTAAMLVFDYESSDLKSTTASLFCILYCGVLCSVSSNINHMDTNSLVAVTLMFCITVAVDTFALIFGKLFGRVFPLKLAPHTSPNKTVVGFIGGIIGGILAAIVVWGVGCGLDVFRLEYYGAMHPLAVLVLISIPTSILGQVGDLFESAIKRGCGIKDMGKLLPGHGGILDRFDSMLFASVAIVVCFIIIR</sequence>
<feature type="transmembrane region" description="Helical" evidence="19">
    <location>
        <begin position="243"/>
        <end position="262"/>
    </location>
</feature>
<feature type="transmembrane region" description="Helical" evidence="19">
    <location>
        <begin position="76"/>
        <end position="95"/>
    </location>
</feature>
<keyword evidence="16" id="KW-0594">Phospholipid biosynthesis</keyword>
<comment type="pathway">
    <text evidence="3 18">Phospholipid metabolism; CDP-diacylglycerol biosynthesis; CDP-diacylglycerol from sn-glycerol 3-phosphate: step 3/3.</text>
</comment>
<evidence type="ECO:0000256" key="1">
    <source>
        <dbReference type="ARBA" id="ARBA00001698"/>
    </source>
</evidence>
<keyword evidence="9" id="KW-0444">Lipid biosynthesis</keyword>
<feature type="transmembrane region" description="Helical" evidence="19">
    <location>
        <begin position="107"/>
        <end position="132"/>
    </location>
</feature>
<keyword evidence="15 19" id="KW-0472">Membrane</keyword>
<evidence type="ECO:0000256" key="18">
    <source>
        <dbReference type="RuleBase" id="RU003938"/>
    </source>
</evidence>
<evidence type="ECO:0000256" key="9">
    <source>
        <dbReference type="ARBA" id="ARBA00022516"/>
    </source>
</evidence>
<evidence type="ECO:0000256" key="16">
    <source>
        <dbReference type="ARBA" id="ARBA00023209"/>
    </source>
</evidence>
<keyword evidence="10 18" id="KW-0808">Transferase</keyword>
<comment type="caution">
    <text evidence="20">The sequence shown here is derived from an EMBL/GenBank/DDBJ whole genome shotgun (WGS) entry which is preliminary data.</text>
</comment>
<dbReference type="EMBL" id="DVHK01000055">
    <property type="protein sequence ID" value="HIR66854.1"/>
    <property type="molecule type" value="Genomic_DNA"/>
</dbReference>
<evidence type="ECO:0000256" key="19">
    <source>
        <dbReference type="SAM" id="Phobius"/>
    </source>
</evidence>
<evidence type="ECO:0000256" key="17">
    <source>
        <dbReference type="ARBA" id="ARBA00023264"/>
    </source>
</evidence>
<evidence type="ECO:0000256" key="10">
    <source>
        <dbReference type="ARBA" id="ARBA00022679"/>
    </source>
</evidence>
<evidence type="ECO:0000256" key="12">
    <source>
        <dbReference type="ARBA" id="ARBA00022695"/>
    </source>
</evidence>
<evidence type="ECO:0000256" key="7">
    <source>
        <dbReference type="ARBA" id="ARBA00019373"/>
    </source>
</evidence>
<comment type="similarity">
    <text evidence="5 18">Belongs to the CDS family.</text>
</comment>
<keyword evidence="8" id="KW-1003">Cell membrane</keyword>
<evidence type="ECO:0000256" key="3">
    <source>
        <dbReference type="ARBA" id="ARBA00005119"/>
    </source>
</evidence>
<feature type="transmembrane region" description="Helical" evidence="19">
    <location>
        <begin position="144"/>
        <end position="163"/>
    </location>
</feature>
<dbReference type="PANTHER" id="PTHR46382:SF1">
    <property type="entry name" value="PHOSPHATIDATE CYTIDYLYLTRANSFERASE"/>
    <property type="match status" value="1"/>
</dbReference>
<comment type="subcellular location">
    <subcellularLocation>
        <location evidence="2">Cell membrane</location>
        <topology evidence="2">Multi-pass membrane protein</topology>
    </subcellularLocation>
</comment>
<accession>A0A9D1E697</accession>
<keyword evidence="11 18" id="KW-0812">Transmembrane</keyword>
<comment type="pathway">
    <text evidence="4">Lipid metabolism.</text>
</comment>
<dbReference type="GO" id="GO:0016024">
    <property type="term" value="P:CDP-diacylglycerol biosynthetic process"/>
    <property type="evidence" value="ECO:0007669"/>
    <property type="project" value="TreeGrafter"/>
</dbReference>
<evidence type="ECO:0000256" key="5">
    <source>
        <dbReference type="ARBA" id="ARBA00010185"/>
    </source>
</evidence>
<keyword evidence="17" id="KW-1208">Phospholipid metabolism</keyword>
<dbReference type="Proteomes" id="UP000823913">
    <property type="component" value="Unassembled WGS sequence"/>
</dbReference>
<organism evidence="20 21">
    <name type="scientific">Candidatus Coproplasma avicola</name>
    <dbReference type="NCBI Taxonomy" id="2840744"/>
    <lineage>
        <taxon>Bacteria</taxon>
        <taxon>Bacillati</taxon>
        <taxon>Bacillota</taxon>
        <taxon>Clostridia</taxon>
        <taxon>Eubacteriales</taxon>
        <taxon>Candidatus Coproplasma</taxon>
    </lineage>
</organism>
<comment type="catalytic activity">
    <reaction evidence="1 18">
        <text>a 1,2-diacyl-sn-glycero-3-phosphate + CTP + H(+) = a CDP-1,2-diacyl-sn-glycerol + diphosphate</text>
        <dbReference type="Rhea" id="RHEA:16229"/>
        <dbReference type="ChEBI" id="CHEBI:15378"/>
        <dbReference type="ChEBI" id="CHEBI:33019"/>
        <dbReference type="ChEBI" id="CHEBI:37563"/>
        <dbReference type="ChEBI" id="CHEBI:58332"/>
        <dbReference type="ChEBI" id="CHEBI:58608"/>
        <dbReference type="EC" id="2.7.7.41"/>
    </reaction>
</comment>
<reference evidence="20" key="2">
    <citation type="journal article" date="2021" name="PeerJ">
        <title>Extensive microbial diversity within the chicken gut microbiome revealed by metagenomics and culture.</title>
        <authorList>
            <person name="Gilroy R."/>
            <person name="Ravi A."/>
            <person name="Getino M."/>
            <person name="Pursley I."/>
            <person name="Horton D.L."/>
            <person name="Alikhan N.F."/>
            <person name="Baker D."/>
            <person name="Gharbi K."/>
            <person name="Hall N."/>
            <person name="Watson M."/>
            <person name="Adriaenssens E.M."/>
            <person name="Foster-Nyarko E."/>
            <person name="Jarju S."/>
            <person name="Secka A."/>
            <person name="Antonio M."/>
            <person name="Oren A."/>
            <person name="Chaudhuri R.R."/>
            <person name="La Ragione R."/>
            <person name="Hildebrand F."/>
            <person name="Pallen M.J."/>
        </authorList>
    </citation>
    <scope>NUCLEOTIDE SEQUENCE</scope>
    <source>
        <strain evidence="20">ChiW16-3235</strain>
    </source>
</reference>
<feature type="transmembrane region" description="Helical" evidence="19">
    <location>
        <begin position="211"/>
        <end position="236"/>
    </location>
</feature>
<evidence type="ECO:0000256" key="4">
    <source>
        <dbReference type="ARBA" id="ARBA00005189"/>
    </source>
</evidence>
<feature type="transmembrane region" description="Helical" evidence="19">
    <location>
        <begin position="297"/>
        <end position="314"/>
    </location>
</feature>
<protein>
    <recommendedName>
        <fullName evidence="7 18">Phosphatidate cytidylyltransferase</fullName>
        <ecNumber evidence="6 18">2.7.7.41</ecNumber>
    </recommendedName>
</protein>
<evidence type="ECO:0000256" key="8">
    <source>
        <dbReference type="ARBA" id="ARBA00022475"/>
    </source>
</evidence>
<evidence type="ECO:0000313" key="20">
    <source>
        <dbReference type="EMBL" id="HIR66854.1"/>
    </source>
</evidence>